<reference evidence="2 3" key="1">
    <citation type="submission" date="2019-12" db="EMBL/GenBank/DDBJ databases">
        <authorList>
            <person name="Scholz U."/>
            <person name="Mascher M."/>
            <person name="Fiebig A."/>
        </authorList>
    </citation>
    <scope>NUCLEOTIDE SEQUENCE</scope>
</reference>
<gene>
    <name evidence="2" type="ORF">SI7747_05006152</name>
</gene>
<organism evidence="2">
    <name type="scientific">Spirodela intermedia</name>
    <name type="common">Intermediate duckweed</name>
    <dbReference type="NCBI Taxonomy" id="51605"/>
    <lineage>
        <taxon>Eukaryota</taxon>
        <taxon>Viridiplantae</taxon>
        <taxon>Streptophyta</taxon>
        <taxon>Embryophyta</taxon>
        <taxon>Tracheophyta</taxon>
        <taxon>Spermatophyta</taxon>
        <taxon>Magnoliopsida</taxon>
        <taxon>Liliopsida</taxon>
        <taxon>Araceae</taxon>
        <taxon>Lemnoideae</taxon>
        <taxon>Spirodela</taxon>
    </lineage>
</organism>
<dbReference type="PANTHER" id="PTHR44303:SF2">
    <property type="entry name" value="DNAJ HOMOLOG SUBFAMILY C MEMBER 16"/>
    <property type="match status" value="1"/>
</dbReference>
<protein>
    <submittedName>
        <fullName evidence="2">Uncharacterized protein</fullName>
    </submittedName>
</protein>
<keyword evidence="3" id="KW-1185">Reference proteome</keyword>
<dbReference type="AlphaFoldDB" id="A0A7I8IPM5"/>
<feature type="transmembrane region" description="Helical" evidence="1">
    <location>
        <begin position="24"/>
        <end position="44"/>
    </location>
</feature>
<dbReference type="PANTHER" id="PTHR44303">
    <property type="entry name" value="DNAJ HOMOLOG SUBFAMILY C MEMBER 16"/>
    <property type="match status" value="1"/>
</dbReference>
<name>A0A7I8IPM5_SPIIN</name>
<keyword evidence="1" id="KW-0472">Membrane</keyword>
<evidence type="ECO:0000313" key="3">
    <source>
        <dbReference type="Proteomes" id="UP001189122"/>
    </source>
</evidence>
<dbReference type="Proteomes" id="UP001189122">
    <property type="component" value="Unassembled WGS sequence"/>
</dbReference>
<dbReference type="EMBL" id="LR743592">
    <property type="protein sequence ID" value="CAA2619983.1"/>
    <property type="molecule type" value="Genomic_DNA"/>
</dbReference>
<evidence type="ECO:0000256" key="1">
    <source>
        <dbReference type="SAM" id="Phobius"/>
    </source>
</evidence>
<sequence length="197" mass="22127">MATGAPAAEASTVARRNPVSQSAIRLYAVPVVLFTLGLFFQLVVLPSSFTTSHYEGERVKKKYAGLDIPMAANFIKIRYAFELLTNPLLKRDYDIFGVDEQLHIIETVKKQYDGKQFAQVPIPLLNVSFSDSMEKAEGKLTSEDFFSSVGKNETWLTQQEATAVQTFLKPGKEFVSTLKICDQQYFLQNQFNEGPLL</sequence>
<proteinExistence type="predicted"/>
<keyword evidence="1" id="KW-1133">Transmembrane helix</keyword>
<dbReference type="InterPro" id="IPR052448">
    <property type="entry name" value="DnaJ_C16_autophagy_reg"/>
</dbReference>
<evidence type="ECO:0000313" key="2">
    <source>
        <dbReference type="EMBL" id="CAA2619983.1"/>
    </source>
</evidence>
<dbReference type="EMBL" id="CACRZD030000005">
    <property type="protein sequence ID" value="CAA6659731.1"/>
    <property type="molecule type" value="Genomic_DNA"/>
</dbReference>
<keyword evidence="1" id="KW-0812">Transmembrane</keyword>
<accession>A0A7I8IPM5</accession>